<dbReference type="InterPro" id="IPR035965">
    <property type="entry name" value="PAS-like_dom_sf"/>
</dbReference>
<gene>
    <name evidence="4" type="ORF">AFR_20180</name>
</gene>
<keyword evidence="5" id="KW-1185">Reference proteome</keyword>
<sequence>MHPLLARGARIARNGMEPLVVLTLVVVLRQFDLTGDVPLWILALVLGFGAFCQQPEIQLWLSGGNLHRRAGLRISLHIVNTTITMYLLGWGPLLAIAHLHILTVHLRQSGSRAWKPAAAASAGALLAGQVVVGLGLLPTNLSVAQSHGLALLVAIGTVTTARTLGKFVAQNERAEASVRHNEERFRALVRDGSEVITMGDADGNITWVSPAAKPVMGYLPEELRGKVLSGLFHPEDDIAAMELFTRLLASDSTVEHSAELRVRHADGSWHWHEIIARNMLAHPAVQAIVSHQRDITERRAVQDRIAYAASHDGLTGLANGPTLNRDLERALAQGTRYQHPVAVLFCDLDGFKAVNDTYGHDVGDRLLQTISGVIKRVTRDTDTAGRLGGDEFGVVLTRVRNAEEALSVAQRIVEGISTNASVAGLKLDVGCSIGVALAYPGGSDVKSLMRHADAAMYRSKRQGRNGCQLYVEEEVTAPWS</sequence>
<dbReference type="EMBL" id="CP006272">
    <property type="protein sequence ID" value="AGZ42308.1"/>
    <property type="molecule type" value="Genomic_DNA"/>
</dbReference>
<dbReference type="RefSeq" id="WP_023362680.1">
    <property type="nucleotide sequence ID" value="NC_022657.1"/>
</dbReference>
<dbReference type="eggNOG" id="COG2202">
    <property type="taxonomic scope" value="Bacteria"/>
</dbReference>
<dbReference type="InterPro" id="IPR043128">
    <property type="entry name" value="Rev_trsase/Diguanyl_cyclase"/>
</dbReference>
<dbReference type="KEGG" id="afs:AFR_20180"/>
<dbReference type="PANTHER" id="PTHR44757">
    <property type="entry name" value="DIGUANYLATE CYCLASE DGCP"/>
    <property type="match status" value="1"/>
</dbReference>
<evidence type="ECO:0000259" key="1">
    <source>
        <dbReference type="PROSITE" id="PS50112"/>
    </source>
</evidence>
<dbReference type="InterPro" id="IPR000160">
    <property type="entry name" value="GGDEF_dom"/>
</dbReference>
<dbReference type="Pfam" id="PF00990">
    <property type="entry name" value="GGDEF"/>
    <property type="match status" value="1"/>
</dbReference>
<evidence type="ECO:0000313" key="5">
    <source>
        <dbReference type="Proteomes" id="UP000017746"/>
    </source>
</evidence>
<dbReference type="OrthoDB" id="8526884at2"/>
<dbReference type="CDD" id="cd01949">
    <property type="entry name" value="GGDEF"/>
    <property type="match status" value="1"/>
</dbReference>
<dbReference type="SMART" id="SM00091">
    <property type="entry name" value="PAS"/>
    <property type="match status" value="1"/>
</dbReference>
<dbReference type="AlphaFoldDB" id="U5VZ92"/>
<dbReference type="InterPro" id="IPR013655">
    <property type="entry name" value="PAS_fold_3"/>
</dbReference>
<dbReference type="InterPro" id="IPR000700">
    <property type="entry name" value="PAS-assoc_C"/>
</dbReference>
<dbReference type="InterPro" id="IPR029787">
    <property type="entry name" value="Nucleotide_cyclase"/>
</dbReference>
<dbReference type="CDD" id="cd00130">
    <property type="entry name" value="PAS"/>
    <property type="match status" value="1"/>
</dbReference>
<dbReference type="Gene3D" id="3.30.70.270">
    <property type="match status" value="1"/>
</dbReference>
<dbReference type="Proteomes" id="UP000017746">
    <property type="component" value="Chromosome"/>
</dbReference>
<protein>
    <submittedName>
        <fullName evidence="4">PAS/PAC sensor-containing diguanylate cyclase/phosphodiesterase</fullName>
    </submittedName>
</protein>
<feature type="domain" description="GGDEF" evidence="3">
    <location>
        <begin position="339"/>
        <end position="472"/>
    </location>
</feature>
<evidence type="ECO:0000313" key="4">
    <source>
        <dbReference type="EMBL" id="AGZ42308.1"/>
    </source>
</evidence>
<dbReference type="InterPro" id="IPR052155">
    <property type="entry name" value="Biofilm_reg_signaling"/>
</dbReference>
<evidence type="ECO:0000259" key="3">
    <source>
        <dbReference type="PROSITE" id="PS50887"/>
    </source>
</evidence>
<dbReference type="PROSITE" id="PS50887">
    <property type="entry name" value="GGDEF"/>
    <property type="match status" value="1"/>
</dbReference>
<dbReference type="SUPFAM" id="SSF55073">
    <property type="entry name" value="Nucleotide cyclase"/>
    <property type="match status" value="1"/>
</dbReference>
<dbReference type="PROSITE" id="PS50113">
    <property type="entry name" value="PAC"/>
    <property type="match status" value="1"/>
</dbReference>
<dbReference type="STRING" id="1246995.AFR_20180"/>
<dbReference type="SMART" id="SM00267">
    <property type="entry name" value="GGDEF"/>
    <property type="match status" value="1"/>
</dbReference>
<dbReference type="eggNOG" id="COG2199">
    <property type="taxonomic scope" value="Bacteria"/>
</dbReference>
<dbReference type="HOGENOM" id="CLU_044810_0_0_11"/>
<feature type="domain" description="PAC" evidence="2">
    <location>
        <begin position="256"/>
        <end position="307"/>
    </location>
</feature>
<dbReference type="FunFam" id="3.30.70.270:FF:000001">
    <property type="entry name" value="Diguanylate cyclase domain protein"/>
    <property type="match status" value="1"/>
</dbReference>
<dbReference type="NCBIfam" id="TIGR00229">
    <property type="entry name" value="sensory_box"/>
    <property type="match status" value="1"/>
</dbReference>
<dbReference type="Gene3D" id="3.30.450.20">
    <property type="entry name" value="PAS domain"/>
    <property type="match status" value="1"/>
</dbReference>
<dbReference type="PATRIC" id="fig|1246995.3.peg.4093"/>
<dbReference type="InterPro" id="IPR000014">
    <property type="entry name" value="PAS"/>
</dbReference>
<evidence type="ECO:0000259" key="2">
    <source>
        <dbReference type="PROSITE" id="PS50113"/>
    </source>
</evidence>
<dbReference type="SUPFAM" id="SSF55785">
    <property type="entry name" value="PYP-like sensor domain (PAS domain)"/>
    <property type="match status" value="1"/>
</dbReference>
<organism evidence="4 5">
    <name type="scientific">Actinoplanes friuliensis DSM 7358</name>
    <dbReference type="NCBI Taxonomy" id="1246995"/>
    <lineage>
        <taxon>Bacteria</taxon>
        <taxon>Bacillati</taxon>
        <taxon>Actinomycetota</taxon>
        <taxon>Actinomycetes</taxon>
        <taxon>Micromonosporales</taxon>
        <taxon>Micromonosporaceae</taxon>
        <taxon>Actinoplanes</taxon>
    </lineage>
</organism>
<dbReference type="NCBIfam" id="TIGR00254">
    <property type="entry name" value="GGDEF"/>
    <property type="match status" value="1"/>
</dbReference>
<name>U5VZ92_9ACTN</name>
<dbReference type="PROSITE" id="PS50112">
    <property type="entry name" value="PAS"/>
    <property type="match status" value="1"/>
</dbReference>
<accession>U5VZ92</accession>
<feature type="domain" description="PAS" evidence="1">
    <location>
        <begin position="181"/>
        <end position="251"/>
    </location>
</feature>
<reference evidence="4 5" key="1">
    <citation type="journal article" date="2014" name="J. Biotechnol.">
        <title>Complete genome sequence of the actinobacterium Actinoplanes friuliensis HAG 010964, producer of the lipopeptide antibiotic friulimycin.</title>
        <authorList>
            <person name="Ruckert C."/>
            <person name="Szczepanowski R."/>
            <person name="Albersmeier A."/>
            <person name="Goesmann A."/>
            <person name="Fischer N."/>
            <person name="Steinkamper A."/>
            <person name="Puhler A."/>
            <person name="Biener R."/>
            <person name="Schwartz D."/>
            <person name="Kalinowski J."/>
        </authorList>
    </citation>
    <scope>NUCLEOTIDE SEQUENCE [LARGE SCALE GENOMIC DNA]</scope>
    <source>
        <strain evidence="4 5">DSM 7358</strain>
    </source>
</reference>
<dbReference type="Pfam" id="PF08447">
    <property type="entry name" value="PAS_3"/>
    <property type="match status" value="1"/>
</dbReference>
<proteinExistence type="predicted"/>
<dbReference type="PANTHER" id="PTHR44757:SF2">
    <property type="entry name" value="BIOFILM ARCHITECTURE MAINTENANCE PROTEIN MBAA"/>
    <property type="match status" value="1"/>
</dbReference>